<dbReference type="InterPro" id="IPR042099">
    <property type="entry name" value="ANL_N_sf"/>
</dbReference>
<feature type="region of interest" description="Disordered" evidence="3">
    <location>
        <begin position="585"/>
        <end position="619"/>
    </location>
</feature>
<evidence type="ECO:0000313" key="5">
    <source>
        <dbReference type="EMBL" id="NJC73092.1"/>
    </source>
</evidence>
<dbReference type="RefSeq" id="WP_167928000.1">
    <property type="nucleotide sequence ID" value="NZ_JAATVY010000025.1"/>
</dbReference>
<evidence type="ECO:0000313" key="6">
    <source>
        <dbReference type="Proteomes" id="UP000722989"/>
    </source>
</evidence>
<evidence type="ECO:0000256" key="3">
    <source>
        <dbReference type="SAM" id="MobiDB-lite"/>
    </source>
</evidence>
<gene>
    <name evidence="5" type="ORF">HC031_25735</name>
</gene>
<dbReference type="SMART" id="SM00823">
    <property type="entry name" value="PKS_PP"/>
    <property type="match status" value="1"/>
</dbReference>
<dbReference type="Pfam" id="PF00550">
    <property type="entry name" value="PP-binding"/>
    <property type="match status" value="1"/>
</dbReference>
<dbReference type="Gene3D" id="1.10.1200.10">
    <property type="entry name" value="ACP-like"/>
    <property type="match status" value="1"/>
</dbReference>
<evidence type="ECO:0000256" key="2">
    <source>
        <dbReference type="ARBA" id="ARBA00022553"/>
    </source>
</evidence>
<dbReference type="Pfam" id="PF00501">
    <property type="entry name" value="AMP-binding"/>
    <property type="match status" value="2"/>
</dbReference>
<keyword evidence="2" id="KW-0597">Phosphoprotein</keyword>
<keyword evidence="6" id="KW-1185">Reference proteome</keyword>
<keyword evidence="1" id="KW-0596">Phosphopantetheine</keyword>
<dbReference type="InterPro" id="IPR036736">
    <property type="entry name" value="ACP-like_sf"/>
</dbReference>
<dbReference type="InterPro" id="IPR000873">
    <property type="entry name" value="AMP-dep_synth/lig_dom"/>
</dbReference>
<dbReference type="PROSITE" id="PS00012">
    <property type="entry name" value="PHOSPHOPANTETHEINE"/>
    <property type="match status" value="1"/>
</dbReference>
<dbReference type="SUPFAM" id="SSF47336">
    <property type="entry name" value="ACP-like"/>
    <property type="match status" value="1"/>
</dbReference>
<dbReference type="InterPro" id="IPR006162">
    <property type="entry name" value="Ppantetheine_attach_site"/>
</dbReference>
<proteinExistence type="predicted"/>
<dbReference type="InterPro" id="IPR009081">
    <property type="entry name" value="PP-bd_ACP"/>
</dbReference>
<dbReference type="InterPro" id="IPR020806">
    <property type="entry name" value="PKS_PP-bd"/>
</dbReference>
<reference evidence="5 6" key="1">
    <citation type="submission" date="2020-03" db="EMBL/GenBank/DDBJ databases">
        <title>WGS of the type strain of Planosporangium spp.</title>
        <authorList>
            <person name="Thawai C."/>
        </authorList>
    </citation>
    <scope>NUCLEOTIDE SEQUENCE [LARGE SCALE GENOMIC DNA]</scope>
    <source>
        <strain evidence="5 6">TBRC 5610</strain>
    </source>
</reference>
<dbReference type="InterPro" id="IPR045851">
    <property type="entry name" value="AMP-bd_C_sf"/>
</dbReference>
<evidence type="ECO:0000256" key="1">
    <source>
        <dbReference type="ARBA" id="ARBA00022450"/>
    </source>
</evidence>
<dbReference type="SUPFAM" id="SSF56801">
    <property type="entry name" value="Acetyl-CoA synthetase-like"/>
    <property type="match status" value="1"/>
</dbReference>
<accession>A0ABX0Y6Q2</accession>
<evidence type="ECO:0000259" key="4">
    <source>
        <dbReference type="PROSITE" id="PS50075"/>
    </source>
</evidence>
<dbReference type="Proteomes" id="UP000722989">
    <property type="component" value="Unassembled WGS sequence"/>
</dbReference>
<organism evidence="5 6">
    <name type="scientific">Planosporangium thailandense</name>
    <dbReference type="NCBI Taxonomy" id="765197"/>
    <lineage>
        <taxon>Bacteria</taxon>
        <taxon>Bacillati</taxon>
        <taxon>Actinomycetota</taxon>
        <taxon>Actinomycetes</taxon>
        <taxon>Micromonosporales</taxon>
        <taxon>Micromonosporaceae</taxon>
        <taxon>Planosporangium</taxon>
    </lineage>
</organism>
<sequence length="619" mass="65101">MTHDLAALCLGLIGRPVHPHQVAIRAADQTLTHADVADRVRAGASFLASRGVGVGSLVGVPAARSARTVIDVLAVLAARCAFVVVDEPQWLGSRLRERLCGVLGHDTHGRWVLTPIDAPAAAAPPPLPGRQGDGAAYVMSTSGSTGEPKETVVTRGGLRHVFGALHDLLGSTVPPAARWTQLHPLTFGFAMCEILGAITFGGELTIVERESPLTLDGLLVALGAGGPRVVCLTPSELALLVRRLERDVAVPLPSHVLLSGEPMHRAPVDRLFRLPGGHAVTVVNTYAATETSGQITVARVPAEEVRAADGFVGRPLPGVEVVVREPDGRAVPSTDRVAVGEICVSGPTVAGGYLDPVEDARRFRRRLVDGREHVEYRTGDLGRWGADGGLHVLGRADRRVKVGGRWLELDAVERHLRADAQVAEAAVLLDEGSDADGVRLRCLLAAVVPAAADPGLAVRLRRRITALVGAPMTVRLLVVPALPTLPNGKADPRRLARVGVAPSGEPATSPGGAGDEVAEQVDRAWAAVLGAGAARHVNIFELGVDSIGVVAVAAQLSRLLGREVTPEFLFDNPRLALQIEALRSGPRPARVPSPRAAAGDAAARRRQARLRHRQEGGLR</sequence>
<protein>
    <submittedName>
        <fullName evidence="5">Non-ribosomal peptide synthetase</fullName>
    </submittedName>
</protein>
<dbReference type="PANTHER" id="PTHR45527">
    <property type="entry name" value="NONRIBOSOMAL PEPTIDE SYNTHETASE"/>
    <property type="match status" value="1"/>
</dbReference>
<dbReference type="EMBL" id="JAATVY010000025">
    <property type="protein sequence ID" value="NJC73092.1"/>
    <property type="molecule type" value="Genomic_DNA"/>
</dbReference>
<comment type="caution">
    <text evidence="5">The sequence shown here is derived from an EMBL/GenBank/DDBJ whole genome shotgun (WGS) entry which is preliminary data.</text>
</comment>
<dbReference type="PROSITE" id="PS50075">
    <property type="entry name" value="CARRIER"/>
    <property type="match status" value="1"/>
</dbReference>
<name>A0ABX0Y6Q2_9ACTN</name>
<dbReference type="Gene3D" id="3.40.50.12780">
    <property type="entry name" value="N-terminal domain of ligase-like"/>
    <property type="match status" value="1"/>
</dbReference>
<feature type="compositionally biased region" description="Low complexity" evidence="3">
    <location>
        <begin position="585"/>
        <end position="601"/>
    </location>
</feature>
<dbReference type="PANTHER" id="PTHR45527:SF1">
    <property type="entry name" value="FATTY ACID SYNTHASE"/>
    <property type="match status" value="1"/>
</dbReference>
<feature type="domain" description="Carrier" evidence="4">
    <location>
        <begin position="512"/>
        <end position="586"/>
    </location>
</feature>
<dbReference type="Gene3D" id="3.30.300.30">
    <property type="match status" value="1"/>
</dbReference>